<dbReference type="AlphaFoldDB" id="A0A067MCJ7"/>
<feature type="region of interest" description="Disordered" evidence="2">
    <location>
        <begin position="27"/>
        <end position="50"/>
    </location>
</feature>
<evidence type="ECO:0000256" key="1">
    <source>
        <dbReference type="ARBA" id="ARBA00022801"/>
    </source>
</evidence>
<keyword evidence="3" id="KW-0812">Transmembrane</keyword>
<dbReference type="PANTHER" id="PTHR20963">
    <property type="entry name" value="MULTIPLE INOSITOL POLYPHOSPHATE PHOSPHATASE-RELATED"/>
    <property type="match status" value="1"/>
</dbReference>
<name>A0A067MCJ7_BOTB1</name>
<feature type="compositionally biased region" description="Low complexity" evidence="2">
    <location>
        <begin position="30"/>
        <end position="48"/>
    </location>
</feature>
<dbReference type="Pfam" id="PF00328">
    <property type="entry name" value="His_Phos_2"/>
    <property type="match status" value="1"/>
</dbReference>
<keyword evidence="5" id="KW-1185">Reference proteome</keyword>
<dbReference type="GO" id="GO:0003993">
    <property type="term" value="F:acid phosphatase activity"/>
    <property type="evidence" value="ECO:0007669"/>
    <property type="project" value="TreeGrafter"/>
</dbReference>
<dbReference type="OrthoDB" id="6509975at2759"/>
<protein>
    <recommendedName>
        <fullName evidence="6">Phosphoglycerate mutase-like protein</fullName>
    </recommendedName>
</protein>
<dbReference type="SUPFAM" id="SSF53254">
    <property type="entry name" value="Phosphoglycerate mutase-like"/>
    <property type="match status" value="1"/>
</dbReference>
<evidence type="ECO:0000313" key="4">
    <source>
        <dbReference type="EMBL" id="KDQ12410.1"/>
    </source>
</evidence>
<dbReference type="Proteomes" id="UP000027195">
    <property type="component" value="Unassembled WGS sequence"/>
</dbReference>
<dbReference type="EMBL" id="KL198050">
    <property type="protein sequence ID" value="KDQ12410.1"/>
    <property type="molecule type" value="Genomic_DNA"/>
</dbReference>
<dbReference type="CDD" id="cd07061">
    <property type="entry name" value="HP_HAP_like"/>
    <property type="match status" value="1"/>
</dbReference>
<dbReference type="InParanoid" id="A0A067MCJ7"/>
<evidence type="ECO:0008006" key="6">
    <source>
        <dbReference type="Google" id="ProtNLM"/>
    </source>
</evidence>
<dbReference type="PROSITE" id="PS00616">
    <property type="entry name" value="HIS_ACID_PHOSPHAT_1"/>
    <property type="match status" value="1"/>
</dbReference>
<evidence type="ECO:0000313" key="5">
    <source>
        <dbReference type="Proteomes" id="UP000027195"/>
    </source>
</evidence>
<dbReference type="PANTHER" id="PTHR20963:SF42">
    <property type="entry name" value="PHOSPHOGLYCERATE MUTASE-LIKE PROTEIN"/>
    <property type="match status" value="1"/>
</dbReference>
<dbReference type="InterPro" id="IPR033379">
    <property type="entry name" value="Acid_Pase_AS"/>
</dbReference>
<keyword evidence="3" id="KW-0472">Membrane</keyword>
<organism evidence="4 5">
    <name type="scientific">Botryobasidium botryosum (strain FD-172 SS1)</name>
    <dbReference type="NCBI Taxonomy" id="930990"/>
    <lineage>
        <taxon>Eukaryota</taxon>
        <taxon>Fungi</taxon>
        <taxon>Dikarya</taxon>
        <taxon>Basidiomycota</taxon>
        <taxon>Agaricomycotina</taxon>
        <taxon>Agaricomycetes</taxon>
        <taxon>Cantharellales</taxon>
        <taxon>Botryobasidiaceae</taxon>
        <taxon>Botryobasidium</taxon>
    </lineage>
</organism>
<gene>
    <name evidence="4" type="ORF">BOTBODRAFT_34385</name>
</gene>
<dbReference type="InterPro" id="IPR029033">
    <property type="entry name" value="His_PPase_superfam"/>
</dbReference>
<evidence type="ECO:0000256" key="2">
    <source>
        <dbReference type="SAM" id="MobiDB-lite"/>
    </source>
</evidence>
<keyword evidence="3" id="KW-1133">Transmembrane helix</keyword>
<keyword evidence="1" id="KW-0378">Hydrolase</keyword>
<dbReference type="Gene3D" id="3.40.50.1240">
    <property type="entry name" value="Phosphoglycerate mutase-like"/>
    <property type="match status" value="1"/>
</dbReference>
<evidence type="ECO:0000256" key="3">
    <source>
        <dbReference type="SAM" id="Phobius"/>
    </source>
</evidence>
<feature type="transmembrane region" description="Helical" evidence="3">
    <location>
        <begin position="58"/>
        <end position="77"/>
    </location>
</feature>
<sequence>MTAADLERQYSVADDAAHDSEYHSLLPIEPRAAAAQPQQRRSAPKPSSAQTSLCHSPLRGYAIFFLAGFFTCFVYQYSHPSFCPRSLDLVDQSYSHLPQSTDTGTYRQTTPSHAGSTVVHNYPPASPTNAIPSLFPSNIGYAGPTPTGAEPALVATAPAYPLHEGAPNLLVPKPLGHGTSSRPGGNFDIAKHWGNLSPWFSVPSSSFGLESASPNPPETCSVIGLHLLHRHGARYPTSHAIPEGPALFATRLHNATLAGKPWVATGSLSFLNNWTYKLGAAVLTTFGRHQLLELGIAMRIKYGFLLETFTDRLPVFRTESQNRMLQSAYNFAIGFFGYPFEDKYLQSISIEALGFNNTLAPYEACPNAYDPEKAERGAEYAKKWSAIYLEPARQRLQSQIDGFAFGIEDIYTMQKLCAYETVAMGYSRFCELFTEEEWEGFAYSLDLEFWYTAAFGAPLARSLGVGYLQELIARITHTPITTHNSSTNSTLDDNPTTFPLNDALYVDATHETVFLHIITALNLTNFAASGPLPVDHIPKKRSFSSSELASFATNMQFQLLSCTSTPEPQIRIIINDGVTPLSGIAGCPKNEHGMCPVPTFVAAQRKTIRETDWDWACHGDWTVPPGAAWNTTTGEPPARPPA</sequence>
<proteinExistence type="predicted"/>
<dbReference type="HOGENOM" id="CLU_020880_2_2_1"/>
<dbReference type="STRING" id="930990.A0A067MCJ7"/>
<accession>A0A067MCJ7</accession>
<reference evidence="5" key="1">
    <citation type="journal article" date="2014" name="Proc. Natl. Acad. Sci. U.S.A.">
        <title>Extensive sampling of basidiomycete genomes demonstrates inadequacy of the white-rot/brown-rot paradigm for wood decay fungi.</title>
        <authorList>
            <person name="Riley R."/>
            <person name="Salamov A.A."/>
            <person name="Brown D.W."/>
            <person name="Nagy L.G."/>
            <person name="Floudas D."/>
            <person name="Held B.W."/>
            <person name="Levasseur A."/>
            <person name="Lombard V."/>
            <person name="Morin E."/>
            <person name="Otillar R."/>
            <person name="Lindquist E.A."/>
            <person name="Sun H."/>
            <person name="LaButti K.M."/>
            <person name="Schmutz J."/>
            <person name="Jabbour D."/>
            <person name="Luo H."/>
            <person name="Baker S.E."/>
            <person name="Pisabarro A.G."/>
            <person name="Walton J.D."/>
            <person name="Blanchette R.A."/>
            <person name="Henrissat B."/>
            <person name="Martin F."/>
            <person name="Cullen D."/>
            <person name="Hibbett D.S."/>
            <person name="Grigoriev I.V."/>
        </authorList>
    </citation>
    <scope>NUCLEOTIDE SEQUENCE [LARGE SCALE GENOMIC DNA]</scope>
    <source>
        <strain evidence="5">FD-172 SS1</strain>
    </source>
</reference>
<dbReference type="InterPro" id="IPR000560">
    <property type="entry name" value="His_Pase_clade-2"/>
</dbReference>